<protein>
    <recommendedName>
        <fullName evidence="2">4-oxalocrotonate tautomerase-like domain-containing protein</fullName>
    </recommendedName>
</protein>
<reference evidence="3" key="1">
    <citation type="submission" date="2018-05" db="EMBL/GenBank/DDBJ databases">
        <authorList>
            <person name="Lanie J.A."/>
            <person name="Ng W.-L."/>
            <person name="Kazmierczak K.M."/>
            <person name="Andrzejewski T.M."/>
            <person name="Davidsen T.M."/>
            <person name="Wayne K.J."/>
            <person name="Tettelin H."/>
            <person name="Glass J.I."/>
            <person name="Rusch D."/>
            <person name="Podicherti R."/>
            <person name="Tsui H.-C.T."/>
            <person name="Winkler M.E."/>
        </authorList>
    </citation>
    <scope>NUCLEOTIDE SEQUENCE</scope>
</reference>
<dbReference type="Pfam" id="PF01361">
    <property type="entry name" value="Tautomerase"/>
    <property type="match status" value="1"/>
</dbReference>
<organism evidence="3">
    <name type="scientific">marine metagenome</name>
    <dbReference type="NCBI Taxonomy" id="408172"/>
    <lineage>
        <taxon>unclassified sequences</taxon>
        <taxon>metagenomes</taxon>
        <taxon>ecological metagenomes</taxon>
    </lineage>
</organism>
<evidence type="ECO:0000259" key="2">
    <source>
        <dbReference type="Pfam" id="PF01361"/>
    </source>
</evidence>
<dbReference type="InterPro" id="IPR014347">
    <property type="entry name" value="Tautomerase/MIF_sf"/>
</dbReference>
<evidence type="ECO:0000256" key="1">
    <source>
        <dbReference type="ARBA" id="ARBA00023235"/>
    </source>
</evidence>
<dbReference type="EMBL" id="UINC01211987">
    <property type="protein sequence ID" value="SVE36120.1"/>
    <property type="molecule type" value="Genomic_DNA"/>
</dbReference>
<dbReference type="InterPro" id="IPR004370">
    <property type="entry name" value="4-OT-like_dom"/>
</dbReference>
<dbReference type="GO" id="GO:0016853">
    <property type="term" value="F:isomerase activity"/>
    <property type="evidence" value="ECO:0007669"/>
    <property type="project" value="UniProtKB-KW"/>
</dbReference>
<keyword evidence="1" id="KW-0413">Isomerase</keyword>
<gene>
    <name evidence="3" type="ORF">METZ01_LOCUS488974</name>
</gene>
<dbReference type="AlphaFoldDB" id="A0A383CVQ6"/>
<accession>A0A383CVQ6</accession>
<dbReference type="SUPFAM" id="SSF55331">
    <property type="entry name" value="Tautomerase/MIF"/>
    <property type="match status" value="1"/>
</dbReference>
<evidence type="ECO:0000313" key="3">
    <source>
        <dbReference type="EMBL" id="SVE36120.1"/>
    </source>
</evidence>
<sequence length="48" mass="5352">MPEVTIDWNAGRTDEQKNQIAEVITKALVEIGNAPEENVKIEFIDNPA</sequence>
<dbReference type="Gene3D" id="3.30.429.10">
    <property type="entry name" value="Macrophage Migration Inhibitory Factor"/>
    <property type="match status" value="1"/>
</dbReference>
<proteinExistence type="predicted"/>
<name>A0A383CVQ6_9ZZZZ</name>
<feature type="domain" description="4-oxalocrotonate tautomerase-like" evidence="2">
    <location>
        <begin position="2"/>
        <end position="39"/>
    </location>
</feature>